<evidence type="ECO:0000313" key="4">
    <source>
        <dbReference type="Proteomes" id="UP001172737"/>
    </source>
</evidence>
<comment type="caution">
    <text evidence="3">The sequence shown here is derived from an EMBL/GenBank/DDBJ whole genome shotgun (WGS) entry which is preliminary data.</text>
</comment>
<dbReference type="Pfam" id="PF07171">
    <property type="entry name" value="MlrC_C"/>
    <property type="match status" value="1"/>
</dbReference>
<dbReference type="AlphaFoldDB" id="A0AAW7M3E4"/>
<dbReference type="EMBL" id="JAUHPX010000004">
    <property type="protein sequence ID" value="MDN4487992.1"/>
    <property type="molecule type" value="Genomic_DNA"/>
</dbReference>
<accession>A0AAW7M3E4</accession>
<dbReference type="RefSeq" id="WP_301118888.1">
    <property type="nucleotide sequence ID" value="NZ_JAUHPX010000004.1"/>
</dbReference>
<dbReference type="Pfam" id="PF07364">
    <property type="entry name" value="DUF1485"/>
    <property type="match status" value="1"/>
</dbReference>
<organism evidence="3 4">
    <name type="scientific">Demequina lignilytica</name>
    <dbReference type="NCBI Taxonomy" id="3051663"/>
    <lineage>
        <taxon>Bacteria</taxon>
        <taxon>Bacillati</taxon>
        <taxon>Actinomycetota</taxon>
        <taxon>Actinomycetes</taxon>
        <taxon>Micrococcales</taxon>
        <taxon>Demequinaceae</taxon>
        <taxon>Demequina</taxon>
    </lineage>
</organism>
<feature type="domain" description="Microcystin LR degradation protein MlrC C-terminal" evidence="1">
    <location>
        <begin position="293"/>
        <end position="469"/>
    </location>
</feature>
<feature type="domain" description="Microcystin LR degradation protein MlrC N-terminal" evidence="2">
    <location>
        <begin position="2"/>
        <end position="283"/>
    </location>
</feature>
<evidence type="ECO:0000259" key="2">
    <source>
        <dbReference type="Pfam" id="PF07364"/>
    </source>
</evidence>
<dbReference type="Proteomes" id="UP001172737">
    <property type="component" value="Unassembled WGS sequence"/>
</dbReference>
<gene>
    <name evidence="3" type="ORF">QQX10_07405</name>
</gene>
<protein>
    <submittedName>
        <fullName evidence="3">M81 family metallopeptidase</fullName>
    </submittedName>
</protein>
<sequence length="495" mass="53892">MRIAIAGFGHESTMFTTYETPYEYFHLHRGAELLAEYDLEAILGDWNEGIEWLPTLRAQGAAGGPVEPEAYDRIEAEILEGLAAAMPLDGVYLDMHGAAHVVGRDHAEERMLRKIRDLVGPDCILSMSMDPHGNLSEELAAMVDLATCHRYSPHTDNQVSRERSIRNLVAVLRDGRRPVRAWVRVPLLLPGERTSTQVEPGATVYALAEEASHRPGIIDAGMWVGFAWADEDRNGAAVMVTGDDEAAVTATAAELAQAYWDARERFEIVTENGSWDEALDKALAADTPRPLWIADAGDNITAGASGDLTFALTRTLEREDFLASGLSIVFEGICDPDSVAAAVEVGVGGVLDRAIGATVDHRFSPAVAGPWTVLELVEGLMGEGVVGAVVDNGQVHVSLHVSRVKFTSLDDPSAWRRPYRVWHDVTGYDVVVVKNGYMFPGQKALAASTFMALTPGGTELDFSRLDFQKVWRPIFPLDHDFVPDLAPRILPGITA</sequence>
<proteinExistence type="predicted"/>
<evidence type="ECO:0000313" key="3">
    <source>
        <dbReference type="EMBL" id="MDN4487992.1"/>
    </source>
</evidence>
<name>A0AAW7M3E4_9MICO</name>
<dbReference type="InterPro" id="IPR015995">
    <property type="entry name" value="MlrC_N"/>
</dbReference>
<keyword evidence="4" id="KW-1185">Reference proteome</keyword>
<reference evidence="3" key="1">
    <citation type="submission" date="2023-06" db="EMBL/GenBank/DDBJ databases">
        <title>Sysu t00039.</title>
        <authorList>
            <person name="Gao L."/>
            <person name="Fang B.-Z."/>
            <person name="Li W.-J."/>
        </authorList>
    </citation>
    <scope>NUCLEOTIDE SEQUENCE</scope>
    <source>
        <strain evidence="3">SYSU T00039</strain>
    </source>
</reference>
<dbReference type="InterPro" id="IPR010799">
    <property type="entry name" value="MlrC_C"/>
</dbReference>
<evidence type="ECO:0000259" key="1">
    <source>
        <dbReference type="Pfam" id="PF07171"/>
    </source>
</evidence>